<gene>
    <name evidence="1" type="ORF">H3N35_20500</name>
</gene>
<organism evidence="1 2">
    <name type="scientific">Thalassomonas haliotis</name>
    <dbReference type="NCBI Taxonomy" id="485448"/>
    <lineage>
        <taxon>Bacteria</taxon>
        <taxon>Pseudomonadati</taxon>
        <taxon>Pseudomonadota</taxon>
        <taxon>Gammaproteobacteria</taxon>
        <taxon>Alteromonadales</taxon>
        <taxon>Colwelliaceae</taxon>
        <taxon>Thalassomonas</taxon>
    </lineage>
</organism>
<sequence length="78" mass="8735">MRGTVVEYQRGQDKGLALPRDAIAGSNYHLLYQVYRQEDKINAIKADMPELAADTKLDTQALCDMALKVTAEYAKNCQ</sequence>
<name>A0ABY7VBA5_9GAMM</name>
<reference evidence="1 2" key="1">
    <citation type="journal article" date="2022" name="Mar. Drugs">
        <title>Bioassay-Guided Fractionation Leads to the Detection of Cholic Acid Generated by the Rare Thalassomonas sp.</title>
        <authorList>
            <person name="Pheiffer F."/>
            <person name="Schneider Y.K."/>
            <person name="Hansen E.H."/>
            <person name="Andersen J.H."/>
            <person name="Isaksson J."/>
            <person name="Busche T."/>
            <person name="R C."/>
            <person name="Kalinowski J."/>
            <person name="Zyl L.V."/>
            <person name="Trindade M."/>
        </authorList>
    </citation>
    <scope>NUCLEOTIDE SEQUENCE [LARGE SCALE GENOMIC DNA]</scope>
    <source>
        <strain evidence="1 2">A5K-61T</strain>
    </source>
</reference>
<proteinExistence type="predicted"/>
<evidence type="ECO:0000313" key="2">
    <source>
        <dbReference type="Proteomes" id="UP001215231"/>
    </source>
</evidence>
<keyword evidence="2" id="KW-1185">Reference proteome</keyword>
<dbReference type="Proteomes" id="UP001215231">
    <property type="component" value="Chromosome"/>
</dbReference>
<evidence type="ECO:0000313" key="1">
    <source>
        <dbReference type="EMBL" id="WDE10616.1"/>
    </source>
</evidence>
<dbReference type="EMBL" id="CP059693">
    <property type="protein sequence ID" value="WDE10616.1"/>
    <property type="molecule type" value="Genomic_DNA"/>
</dbReference>
<accession>A0ABY7VBA5</accession>
<dbReference type="RefSeq" id="WP_274050662.1">
    <property type="nucleotide sequence ID" value="NZ_CP059693.1"/>
</dbReference>
<protein>
    <submittedName>
        <fullName evidence="1">Uncharacterized protein</fullName>
    </submittedName>
</protein>